<dbReference type="Pfam" id="PF12889">
    <property type="entry name" value="DUF3829"/>
    <property type="match status" value="1"/>
</dbReference>
<reference evidence="1 2" key="1">
    <citation type="submission" date="2019-05" db="EMBL/GenBank/DDBJ databases">
        <title>Genome sequencing of F202Z8.</title>
        <authorList>
            <person name="Kwon Y.M."/>
        </authorList>
    </citation>
    <scope>NUCLEOTIDE SEQUENCE [LARGE SCALE GENOMIC DNA]</scope>
    <source>
        <strain evidence="1 2">F202Z8</strain>
    </source>
</reference>
<dbReference type="PROSITE" id="PS51257">
    <property type="entry name" value="PROKAR_LIPOPROTEIN"/>
    <property type="match status" value="1"/>
</dbReference>
<gene>
    <name evidence="1" type="ORF">FGM00_09840</name>
</gene>
<accession>A0A5B7SSV0</accession>
<dbReference type="EMBL" id="CP040710">
    <property type="protein sequence ID" value="QCX00399.1"/>
    <property type="molecule type" value="Genomic_DNA"/>
</dbReference>
<name>A0A5B7SSV0_9FLAO</name>
<dbReference type="KEGG" id="asag:FGM00_09840"/>
<dbReference type="Proteomes" id="UP000310017">
    <property type="component" value="Chromosome"/>
</dbReference>
<organism evidence="1 2">
    <name type="scientific">Aggregatimonas sangjinii</name>
    <dbReference type="NCBI Taxonomy" id="2583587"/>
    <lineage>
        <taxon>Bacteria</taxon>
        <taxon>Pseudomonadati</taxon>
        <taxon>Bacteroidota</taxon>
        <taxon>Flavobacteriia</taxon>
        <taxon>Flavobacteriales</taxon>
        <taxon>Flavobacteriaceae</taxon>
        <taxon>Aggregatimonas</taxon>
    </lineage>
</organism>
<proteinExistence type="predicted"/>
<dbReference type="AlphaFoldDB" id="A0A5B7SSV0"/>
<dbReference type="RefSeq" id="WP_138852744.1">
    <property type="nucleotide sequence ID" value="NZ_CP040710.1"/>
</dbReference>
<sequence length="336" mass="38086">MKITKTLALFLLTTLILQSCKETSKTDSSEGAITTSNTAVDANDKQAFINKYNVYVDVWNSVSPSIERSYSLIMNNLDDTGRPFNKRDNYFISKPLSARSIEKLKAVIDENPEIPELDEIGKELAASFTALETPLEKLSDYYKAQSYLDDDFKTSVTLYPTVMENMTAYLQASDALGKALKEIDERLLDEELKNYKDNGYDILYTRGMLLKTIKEQTAVLRGIEYDAYESIDFDSFDAKLKEVVALHSQFKELSKNVPQLKKELNISIPARLTLFNSAVDKFVRESRNLKKLATNAKSYARMKSTVESMGINFANESHIKVFKAAEDVINQSNNMR</sequence>
<evidence type="ECO:0000313" key="1">
    <source>
        <dbReference type="EMBL" id="QCX00399.1"/>
    </source>
</evidence>
<dbReference type="OrthoDB" id="1662689at2"/>
<evidence type="ECO:0000313" key="2">
    <source>
        <dbReference type="Proteomes" id="UP000310017"/>
    </source>
</evidence>
<keyword evidence="2" id="KW-1185">Reference proteome</keyword>
<dbReference type="InterPro" id="IPR024291">
    <property type="entry name" value="DUF3829"/>
</dbReference>
<protein>
    <submittedName>
        <fullName evidence="1">DUF3829 domain-containing protein</fullName>
    </submittedName>
</protein>